<dbReference type="AlphaFoldDB" id="A0A5Y5LX20"/>
<name>A0A5Y5LX20_CAMJU</name>
<organism evidence="1">
    <name type="scientific">Campylobacter jejuni</name>
    <dbReference type="NCBI Taxonomy" id="197"/>
    <lineage>
        <taxon>Bacteria</taxon>
        <taxon>Pseudomonadati</taxon>
        <taxon>Campylobacterota</taxon>
        <taxon>Epsilonproteobacteria</taxon>
        <taxon>Campylobacterales</taxon>
        <taxon>Campylobacteraceae</taxon>
        <taxon>Campylobacter</taxon>
    </lineage>
</organism>
<dbReference type="EMBL" id="AAJBVI010000014">
    <property type="protein sequence ID" value="ECK4413978.1"/>
    <property type="molecule type" value="Genomic_DNA"/>
</dbReference>
<comment type="caution">
    <text evidence="1">The sequence shown here is derived from an EMBL/GenBank/DDBJ whole genome shotgun (WGS) entry which is preliminary data.</text>
</comment>
<protein>
    <submittedName>
        <fullName evidence="1">WD40 repeat domain-containing protein</fullName>
    </submittedName>
</protein>
<reference evidence="1" key="1">
    <citation type="submission" date="2019-08" db="EMBL/GenBank/DDBJ databases">
        <authorList>
            <consortium name="PulseNet: The National Subtyping Network for Foodborne Disease Surveillance"/>
            <person name="Tarr C.L."/>
            <person name="Trees E."/>
            <person name="Katz L.S."/>
            <person name="Carleton-Romer H.A."/>
            <person name="Stroika S."/>
            <person name="Kucerova Z."/>
            <person name="Roache K.F."/>
            <person name="Sabol A.L."/>
            <person name="Besser J."/>
            <person name="Gerner-Smidt P."/>
        </authorList>
    </citation>
    <scope>NUCLEOTIDE SEQUENCE</scope>
    <source>
        <strain evidence="1">PNUSAC010494</strain>
    </source>
</reference>
<evidence type="ECO:0000313" key="1">
    <source>
        <dbReference type="EMBL" id="ECK4413978.1"/>
    </source>
</evidence>
<accession>A0A5Y5LX20</accession>
<feature type="non-terminal residue" evidence="1">
    <location>
        <position position="43"/>
    </location>
</feature>
<proteinExistence type="predicted"/>
<gene>
    <name evidence="1" type="ORF">FRM11_02600</name>
</gene>
<sequence length="43" mass="4943">MKKFLFILSLFCVLSYAYELKLNANITALKLDKQNLYIGTDKG</sequence>